<dbReference type="SUPFAM" id="SSF88659">
    <property type="entry name" value="Sigma3 and sigma4 domains of RNA polymerase sigma factors"/>
    <property type="match status" value="2"/>
</dbReference>
<dbReference type="PANTHER" id="PTHR30385:SF7">
    <property type="entry name" value="RNA POLYMERASE SIGMA FACTOR FLIA"/>
    <property type="match status" value="1"/>
</dbReference>
<dbReference type="CDD" id="cd06171">
    <property type="entry name" value="Sigma70_r4"/>
    <property type="match status" value="1"/>
</dbReference>
<dbReference type="PRINTS" id="PR00046">
    <property type="entry name" value="SIGMA70FCT"/>
</dbReference>
<sequence>MEKINFKSKRLIEENFNLVNTVANFMMIRFNGIINRDDLVEFGIGGLIDAAIKFDPSKNDNFRVYAITRIKGSILDGIRKLDYMPRNVRELAGRIEKTYSKLEQKLGEMPSDEEVAQELGVNSEEFSEMLYKIRGASFLSDKDFIGFDKGRAESIETMESKEPQVIDNLLINERKNILKTYIDMLSEVEKNVLMMYYYDELTLKEIGRLLDLTESRICQIHSKAIIKLRSKLKSYE</sequence>
<dbReference type="EMBL" id="SGBD01000002">
    <property type="protein sequence ID" value="RZD14520.1"/>
    <property type="molecule type" value="Genomic_DNA"/>
</dbReference>
<dbReference type="InterPro" id="IPR013324">
    <property type="entry name" value="RNA_pol_sigma_r3/r4-like"/>
</dbReference>
<dbReference type="PIRSF" id="PIRSF000770">
    <property type="entry name" value="RNA_pol_sigma-SigE/K"/>
    <property type="match status" value="1"/>
</dbReference>
<dbReference type="Gene3D" id="1.10.1740.10">
    <property type="match status" value="1"/>
</dbReference>
<gene>
    <name evidence="6" type="ORF">EVJ47_04955</name>
</gene>
<evidence type="ECO:0000256" key="2">
    <source>
        <dbReference type="ARBA" id="ARBA00023082"/>
    </source>
</evidence>
<dbReference type="Gene3D" id="1.20.140.160">
    <property type="match status" value="1"/>
</dbReference>
<dbReference type="GO" id="GO:0003677">
    <property type="term" value="F:DNA binding"/>
    <property type="evidence" value="ECO:0007669"/>
    <property type="project" value="UniProtKB-KW"/>
</dbReference>
<dbReference type="Pfam" id="PF04539">
    <property type="entry name" value="Sigma70_r3"/>
    <property type="match status" value="1"/>
</dbReference>
<dbReference type="PANTHER" id="PTHR30385">
    <property type="entry name" value="SIGMA FACTOR F FLAGELLAR"/>
    <property type="match status" value="1"/>
</dbReference>
<dbReference type="PROSITE" id="PS00716">
    <property type="entry name" value="SIGMA70_2"/>
    <property type="match status" value="1"/>
</dbReference>
<evidence type="ECO:0000313" key="6">
    <source>
        <dbReference type="EMBL" id="RZD14520.1"/>
    </source>
</evidence>
<dbReference type="SUPFAM" id="SSF88946">
    <property type="entry name" value="Sigma2 domain of RNA polymerase sigma factors"/>
    <property type="match status" value="1"/>
</dbReference>
<dbReference type="Pfam" id="PF04545">
    <property type="entry name" value="Sigma70_r4"/>
    <property type="match status" value="1"/>
</dbReference>
<dbReference type="InterPro" id="IPR007630">
    <property type="entry name" value="RNA_pol_sigma70_r4"/>
</dbReference>
<keyword evidence="1" id="KW-0805">Transcription regulation</keyword>
<evidence type="ECO:0000259" key="5">
    <source>
        <dbReference type="PROSITE" id="PS00716"/>
    </source>
</evidence>
<reference evidence="6 7" key="1">
    <citation type="submission" date="2019-01" db="EMBL/GenBank/DDBJ databases">
        <title>Insights into ecological role of a new deltaproteobacterial order Candidatus Sinidesulfobacterales (Sva0485) by metagenomics and metatranscriptomics.</title>
        <authorList>
            <person name="Tan S."/>
            <person name="Liu J."/>
            <person name="Fang Y."/>
            <person name="Hedlund B.P."/>
            <person name="Lian Z.H."/>
            <person name="Huang L.Y."/>
            <person name="Li J.T."/>
            <person name="Huang L.N."/>
            <person name="Li W.J."/>
            <person name="Jiang H.C."/>
            <person name="Dong H.L."/>
            <person name="Shu W.S."/>
        </authorList>
    </citation>
    <scope>NUCLEOTIDE SEQUENCE [LARGE SCALE GENOMIC DNA]</scope>
    <source>
        <strain evidence="6">AP3</strain>
    </source>
</reference>
<dbReference type="InterPro" id="IPR000943">
    <property type="entry name" value="RNA_pol_sigma70"/>
</dbReference>
<keyword evidence="2" id="KW-0731">Sigma factor</keyword>
<feature type="domain" description="RNA polymerase sigma-70" evidence="5">
    <location>
        <begin position="202"/>
        <end position="228"/>
    </location>
</feature>
<protein>
    <submittedName>
        <fullName evidence="6">FliA/WhiG family RNA polymerase sigma factor</fullName>
    </submittedName>
</protein>
<dbReference type="GO" id="GO:0016987">
    <property type="term" value="F:sigma factor activity"/>
    <property type="evidence" value="ECO:0007669"/>
    <property type="project" value="UniProtKB-KW"/>
</dbReference>
<accession>A0A519BB66</accession>
<evidence type="ECO:0000256" key="1">
    <source>
        <dbReference type="ARBA" id="ARBA00023015"/>
    </source>
</evidence>
<keyword evidence="3" id="KW-0238">DNA-binding</keyword>
<dbReference type="InterPro" id="IPR007624">
    <property type="entry name" value="RNA_pol_sigma70_r3"/>
</dbReference>
<comment type="caution">
    <text evidence="6">The sequence shown here is derived from an EMBL/GenBank/DDBJ whole genome shotgun (WGS) entry which is preliminary data.</text>
</comment>
<dbReference type="NCBIfam" id="TIGR02479">
    <property type="entry name" value="FliA_WhiG"/>
    <property type="match status" value="1"/>
</dbReference>
<dbReference type="AlphaFoldDB" id="A0A519BB66"/>
<dbReference type="InterPro" id="IPR007627">
    <property type="entry name" value="RNA_pol_sigma70_r2"/>
</dbReference>
<name>A0A519BB66_9DELT</name>
<evidence type="ECO:0000256" key="4">
    <source>
        <dbReference type="ARBA" id="ARBA00023163"/>
    </source>
</evidence>
<dbReference type="Pfam" id="PF04542">
    <property type="entry name" value="Sigma70_r2"/>
    <property type="match status" value="1"/>
</dbReference>
<organism evidence="6 7">
    <name type="scientific">Candidatus Acidulodesulfobacterium ferriphilum</name>
    <dbReference type="NCBI Taxonomy" id="2597223"/>
    <lineage>
        <taxon>Bacteria</taxon>
        <taxon>Deltaproteobacteria</taxon>
        <taxon>Candidatus Acidulodesulfobacterales</taxon>
        <taxon>Candidatus Acidulodesulfobacterium</taxon>
    </lineage>
</organism>
<dbReference type="InterPro" id="IPR013325">
    <property type="entry name" value="RNA_pol_sigma_r2"/>
</dbReference>
<dbReference type="InterPro" id="IPR014284">
    <property type="entry name" value="RNA_pol_sigma-70_dom"/>
</dbReference>
<evidence type="ECO:0000313" key="7">
    <source>
        <dbReference type="Proteomes" id="UP000320813"/>
    </source>
</evidence>
<dbReference type="GO" id="GO:0003899">
    <property type="term" value="F:DNA-directed RNA polymerase activity"/>
    <property type="evidence" value="ECO:0007669"/>
    <property type="project" value="InterPro"/>
</dbReference>
<dbReference type="NCBIfam" id="TIGR02937">
    <property type="entry name" value="sigma70-ECF"/>
    <property type="match status" value="1"/>
</dbReference>
<proteinExistence type="predicted"/>
<evidence type="ECO:0000256" key="3">
    <source>
        <dbReference type="ARBA" id="ARBA00023125"/>
    </source>
</evidence>
<dbReference type="GO" id="GO:0006352">
    <property type="term" value="P:DNA-templated transcription initiation"/>
    <property type="evidence" value="ECO:0007669"/>
    <property type="project" value="InterPro"/>
</dbReference>
<dbReference type="Proteomes" id="UP000320813">
    <property type="component" value="Unassembled WGS sequence"/>
</dbReference>
<dbReference type="InterPro" id="IPR012845">
    <property type="entry name" value="RNA_pol_sigma_FliA_WhiG"/>
</dbReference>
<keyword evidence="4" id="KW-0804">Transcription</keyword>